<accession>A0A9P6DAJ1</accession>
<dbReference type="AlphaFoldDB" id="A0A9P6DAJ1"/>
<feature type="region of interest" description="Disordered" evidence="1">
    <location>
        <begin position="59"/>
        <end position="104"/>
    </location>
</feature>
<reference evidence="2" key="1">
    <citation type="submission" date="2020-11" db="EMBL/GenBank/DDBJ databases">
        <authorList>
            <consortium name="DOE Joint Genome Institute"/>
            <person name="Ahrendt S."/>
            <person name="Riley R."/>
            <person name="Andreopoulos W."/>
            <person name="Labutti K."/>
            <person name="Pangilinan J."/>
            <person name="Ruiz-Duenas F.J."/>
            <person name="Barrasa J.M."/>
            <person name="Sanchez-Garcia M."/>
            <person name="Camarero S."/>
            <person name="Miyauchi S."/>
            <person name="Serrano A."/>
            <person name="Linde D."/>
            <person name="Babiker R."/>
            <person name="Drula E."/>
            <person name="Ayuso-Fernandez I."/>
            <person name="Pacheco R."/>
            <person name="Padilla G."/>
            <person name="Ferreira P."/>
            <person name="Barriuso J."/>
            <person name="Kellner H."/>
            <person name="Castanera R."/>
            <person name="Alfaro M."/>
            <person name="Ramirez L."/>
            <person name="Pisabarro A.G."/>
            <person name="Kuo A."/>
            <person name="Tritt A."/>
            <person name="Lipzen A."/>
            <person name="He G."/>
            <person name="Yan M."/>
            <person name="Ng V."/>
            <person name="Cullen D."/>
            <person name="Martin F."/>
            <person name="Rosso M.-N."/>
            <person name="Henrissat B."/>
            <person name="Hibbett D."/>
            <person name="Martinez A.T."/>
            <person name="Grigoriev I.V."/>
        </authorList>
    </citation>
    <scope>NUCLEOTIDE SEQUENCE</scope>
    <source>
        <strain evidence="2">ATCC 90797</strain>
    </source>
</reference>
<name>A0A9P6DAJ1_PLEER</name>
<protein>
    <submittedName>
        <fullName evidence="2">Uncharacterized protein</fullName>
    </submittedName>
</protein>
<keyword evidence="3" id="KW-1185">Reference proteome</keyword>
<comment type="caution">
    <text evidence="2">The sequence shown here is derived from an EMBL/GenBank/DDBJ whole genome shotgun (WGS) entry which is preliminary data.</text>
</comment>
<proteinExistence type="predicted"/>
<sequence>MSARIFVETLRSPTIGMRDNKVWPAPLHCRQINQSSQFLEANDQDIASLVSSFSQLNIESTLSQSPSPSPASTHALSTPTPSPSAEQTPTSTSTSSPRTPQTAT</sequence>
<feature type="compositionally biased region" description="Low complexity" evidence="1">
    <location>
        <begin position="77"/>
        <end position="104"/>
    </location>
</feature>
<gene>
    <name evidence="2" type="ORF">BDN71DRAFT_1512779</name>
</gene>
<evidence type="ECO:0000313" key="3">
    <source>
        <dbReference type="Proteomes" id="UP000807025"/>
    </source>
</evidence>
<feature type="compositionally biased region" description="Polar residues" evidence="1">
    <location>
        <begin position="59"/>
        <end position="76"/>
    </location>
</feature>
<dbReference type="EMBL" id="MU154699">
    <property type="protein sequence ID" value="KAF9488738.1"/>
    <property type="molecule type" value="Genomic_DNA"/>
</dbReference>
<dbReference type="Proteomes" id="UP000807025">
    <property type="component" value="Unassembled WGS sequence"/>
</dbReference>
<evidence type="ECO:0000256" key="1">
    <source>
        <dbReference type="SAM" id="MobiDB-lite"/>
    </source>
</evidence>
<evidence type="ECO:0000313" key="2">
    <source>
        <dbReference type="EMBL" id="KAF9488738.1"/>
    </source>
</evidence>
<organism evidence="2 3">
    <name type="scientific">Pleurotus eryngii</name>
    <name type="common">Boletus of the steppes</name>
    <dbReference type="NCBI Taxonomy" id="5323"/>
    <lineage>
        <taxon>Eukaryota</taxon>
        <taxon>Fungi</taxon>
        <taxon>Dikarya</taxon>
        <taxon>Basidiomycota</taxon>
        <taxon>Agaricomycotina</taxon>
        <taxon>Agaricomycetes</taxon>
        <taxon>Agaricomycetidae</taxon>
        <taxon>Agaricales</taxon>
        <taxon>Pleurotineae</taxon>
        <taxon>Pleurotaceae</taxon>
        <taxon>Pleurotus</taxon>
    </lineage>
</organism>